<evidence type="ECO:0000256" key="2">
    <source>
        <dbReference type="ARBA" id="ARBA00022485"/>
    </source>
</evidence>
<keyword evidence="4" id="KW-0677">Repeat</keyword>
<evidence type="ECO:0000313" key="8">
    <source>
        <dbReference type="EMBL" id="OQB73241.1"/>
    </source>
</evidence>
<dbReference type="GO" id="GO:0051539">
    <property type="term" value="F:4 iron, 4 sulfur cluster binding"/>
    <property type="evidence" value="ECO:0007669"/>
    <property type="project" value="UniProtKB-KW"/>
</dbReference>
<keyword evidence="5" id="KW-0408">Iron</keyword>
<accession>A0A1V6C8Q7</accession>
<evidence type="ECO:0000256" key="4">
    <source>
        <dbReference type="ARBA" id="ARBA00022737"/>
    </source>
</evidence>
<dbReference type="PANTHER" id="PTHR43724:SF1">
    <property type="entry name" value="PYRUVATE SYNTHASE SUBUNIT PORD"/>
    <property type="match status" value="1"/>
</dbReference>
<dbReference type="GO" id="GO:0016625">
    <property type="term" value="F:oxidoreductase activity, acting on the aldehyde or oxo group of donors, iron-sulfur protein as acceptor"/>
    <property type="evidence" value="ECO:0007669"/>
    <property type="project" value="InterPro"/>
</dbReference>
<gene>
    <name evidence="8" type="primary">porD</name>
    <name evidence="8" type="ORF">BWX89_01039</name>
</gene>
<dbReference type="InterPro" id="IPR017900">
    <property type="entry name" value="4Fe4S_Fe_S_CS"/>
</dbReference>
<sequence length="94" mass="10666">MEEKKLSWKELPEGDVLKAATSKNFKTGNWRSVRPVHHPEKCIHCLICWVYCPDSAIKTADGKFTGFDYDYCKGCGICAHECPKDAITIESEKK</sequence>
<protein>
    <submittedName>
        <fullName evidence="8">Pyruvate synthase subunit PorD</fullName>
    </submittedName>
</protein>
<name>A0A1V6C8Q7_UNCT6</name>
<feature type="domain" description="4Fe-4S ferredoxin-type" evidence="7">
    <location>
        <begin position="62"/>
        <end position="92"/>
    </location>
</feature>
<keyword evidence="2" id="KW-0004">4Fe-4S</keyword>
<dbReference type="PANTHER" id="PTHR43724">
    <property type="entry name" value="PYRUVATE SYNTHASE SUBUNIT PORD"/>
    <property type="match status" value="1"/>
</dbReference>
<dbReference type="SUPFAM" id="SSF54862">
    <property type="entry name" value="4Fe-4S ferredoxins"/>
    <property type="match status" value="1"/>
</dbReference>
<dbReference type="EMBL" id="MWDQ01000089">
    <property type="protein sequence ID" value="OQB73241.1"/>
    <property type="molecule type" value="Genomic_DNA"/>
</dbReference>
<comment type="caution">
    <text evidence="8">The sequence shown here is derived from an EMBL/GenBank/DDBJ whole genome shotgun (WGS) entry which is preliminary data.</text>
</comment>
<keyword evidence="6" id="KW-0411">Iron-sulfur</keyword>
<dbReference type="Proteomes" id="UP000485562">
    <property type="component" value="Unassembled WGS sequence"/>
</dbReference>
<dbReference type="PROSITE" id="PS00198">
    <property type="entry name" value="4FE4S_FER_1"/>
    <property type="match status" value="1"/>
</dbReference>
<dbReference type="AlphaFoldDB" id="A0A1V6C8Q7"/>
<evidence type="ECO:0000256" key="6">
    <source>
        <dbReference type="ARBA" id="ARBA00023014"/>
    </source>
</evidence>
<keyword evidence="8" id="KW-0670">Pyruvate</keyword>
<evidence type="ECO:0000256" key="1">
    <source>
        <dbReference type="ARBA" id="ARBA00001966"/>
    </source>
</evidence>
<dbReference type="PROSITE" id="PS51379">
    <property type="entry name" value="4FE4S_FER_2"/>
    <property type="match status" value="2"/>
</dbReference>
<organism evidence="8">
    <name type="scientific">candidate division TA06 bacterium ADurb.Bin131</name>
    <dbReference type="NCBI Taxonomy" id="1852827"/>
    <lineage>
        <taxon>Bacteria</taxon>
        <taxon>Bacteria division TA06</taxon>
    </lineage>
</organism>
<evidence type="ECO:0000259" key="7">
    <source>
        <dbReference type="PROSITE" id="PS51379"/>
    </source>
</evidence>
<proteinExistence type="predicted"/>
<reference evidence="8" key="1">
    <citation type="submission" date="2017-02" db="EMBL/GenBank/DDBJ databases">
        <title>Delving into the versatile metabolic prowess of the omnipresent phylum Bacteroidetes.</title>
        <authorList>
            <person name="Nobu M.K."/>
            <person name="Mei R."/>
            <person name="Narihiro T."/>
            <person name="Kuroda K."/>
            <person name="Liu W.-T."/>
        </authorList>
    </citation>
    <scope>NUCLEOTIDE SEQUENCE</scope>
    <source>
        <strain evidence="8">ADurb.Bin131</strain>
    </source>
</reference>
<evidence type="ECO:0000256" key="3">
    <source>
        <dbReference type="ARBA" id="ARBA00022723"/>
    </source>
</evidence>
<evidence type="ECO:0000256" key="5">
    <source>
        <dbReference type="ARBA" id="ARBA00023004"/>
    </source>
</evidence>
<feature type="domain" description="4Fe-4S ferredoxin-type" evidence="7">
    <location>
        <begin position="33"/>
        <end position="61"/>
    </location>
</feature>
<dbReference type="Pfam" id="PF14697">
    <property type="entry name" value="Fer4_21"/>
    <property type="match status" value="1"/>
</dbReference>
<dbReference type="InterPro" id="IPR011898">
    <property type="entry name" value="PorD_KorD"/>
</dbReference>
<dbReference type="NCBIfam" id="TIGR02179">
    <property type="entry name" value="PorD_KorD"/>
    <property type="match status" value="1"/>
</dbReference>
<keyword evidence="3" id="KW-0479">Metal-binding</keyword>
<comment type="cofactor">
    <cofactor evidence="1">
        <name>[4Fe-4S] cluster</name>
        <dbReference type="ChEBI" id="CHEBI:49883"/>
    </cofactor>
</comment>
<dbReference type="GO" id="GO:0046872">
    <property type="term" value="F:metal ion binding"/>
    <property type="evidence" value="ECO:0007669"/>
    <property type="project" value="UniProtKB-KW"/>
</dbReference>
<dbReference type="Gene3D" id="3.30.70.20">
    <property type="match status" value="1"/>
</dbReference>
<dbReference type="InterPro" id="IPR017896">
    <property type="entry name" value="4Fe4S_Fe-S-bd"/>
</dbReference>